<dbReference type="Gene3D" id="3.30.470.20">
    <property type="entry name" value="ATP-grasp fold, B domain"/>
    <property type="match status" value="1"/>
</dbReference>
<dbReference type="InterPro" id="IPR000182">
    <property type="entry name" value="GNAT_dom"/>
</dbReference>
<evidence type="ECO:0000256" key="4">
    <source>
        <dbReference type="PROSITE-ProRule" id="PRU00409"/>
    </source>
</evidence>
<evidence type="ECO:0000259" key="6">
    <source>
        <dbReference type="PROSITE" id="PS51186"/>
    </source>
</evidence>
<sequence length="935" mass="100730">MPQTMSMAVPPAKSKIFDPSQDYTQKPRSSLSAIFEPRYVAVVGATEREGSVGRTLMQNLIQGNFSVNFAFTVYPINPGRKSVMGLPCYATLADVPTNIDLVVIVTPAKSVPDVIRKSAAKRVLAAIVISAGFKELGEPGMALEREVLEEASKGGIRVVGPNCLGVMNPNYGLNATFAASFALPGHIAFISQSGAMCTAVLDWSLKEKIGFSAFVSIGSMADVNWGDLIDYLGNDPHTHSILIYMETIGDARGFLSAAKEVALSKPIIVIKAGRTQAAAKAAASHTGSLAGSDDAFEAAMKRVGVLRVDTISELFDCALVLGKQPRPQGGGLLIITNAGGPGVLSTDAVAVAGAKMAELDESTIAKLNEVLPPAWSHSNPVDVLGDASPEAYAKTLEIVMEDHNADGVLVILSPQDVTDATGTAKQLAPFASKFAGSSRPVPILASWMGGGEVQEGIHILNEAGIPTFAYPDAAARTFAKIWQQSRNLDLMYETPTLVLGAVYDKPSGLSARDIAQAIMERAQQEKRDVLTENESKQVLAAYEIPCVQTVVCGTAEEAGNAADKMGYPVVVKLNSETITHKSDVGGVKLNINSKQAVVDSFNTIKTSVTQKAKAEDFQGVTVQQMINIHEGYEIILGSSLDPQFGPLVLFGSGGSLVEVYRDKALGLPPLNTTLAKRLMEETKVYRALLGVRGQPPVNMDALGQVVCRFSEMISELSAWVSECDINPLLVSHKHIIALDARVALRSKEEAPPMLAIRPYPAEYIKEETLKSGARVMFRPIRAEDEALMKRFHARLSTETIKQRYLSSVSLDERAAHQRLIGVCNADYARLICLLAVDLTDKEIAGVLRLHRYPNKLELAELKLVVRDDFQGKGLGSLFMSHAMDIARMEGLQRIHALVLNENSGMLHLLENYGFKTRANEDDPALVEADLNLQDI</sequence>
<dbReference type="Pfam" id="PF13607">
    <property type="entry name" value="Succ_CoA_lig"/>
    <property type="match status" value="1"/>
</dbReference>
<evidence type="ECO:0000256" key="1">
    <source>
        <dbReference type="ARBA" id="ARBA00022598"/>
    </source>
</evidence>
<evidence type="ECO:0000256" key="2">
    <source>
        <dbReference type="ARBA" id="ARBA00022741"/>
    </source>
</evidence>
<reference evidence="7" key="1">
    <citation type="submission" date="2021-01" db="EMBL/GenBank/DDBJ databases">
        <authorList>
            <person name="Corre E."/>
            <person name="Pelletier E."/>
            <person name="Niang G."/>
            <person name="Scheremetjew M."/>
            <person name="Finn R."/>
            <person name="Kale V."/>
            <person name="Holt S."/>
            <person name="Cochrane G."/>
            <person name="Meng A."/>
            <person name="Brown T."/>
            <person name="Cohen L."/>
        </authorList>
    </citation>
    <scope>NUCLEOTIDE SEQUENCE</scope>
    <source>
        <strain evidence="7">CCMP3346</strain>
    </source>
</reference>
<dbReference type="Pfam" id="PF19045">
    <property type="entry name" value="Ligase_CoA_2"/>
    <property type="match status" value="1"/>
</dbReference>
<proteinExistence type="predicted"/>
<dbReference type="Gene3D" id="3.40.50.720">
    <property type="entry name" value="NAD(P)-binding Rossmann-like Domain"/>
    <property type="match status" value="1"/>
</dbReference>
<name>A0A7S1K8X6_9ALVE</name>
<dbReference type="InterPro" id="IPR003781">
    <property type="entry name" value="CoA-bd"/>
</dbReference>
<dbReference type="Pfam" id="PF13302">
    <property type="entry name" value="Acetyltransf_3"/>
    <property type="match status" value="1"/>
</dbReference>
<dbReference type="SMART" id="SM00881">
    <property type="entry name" value="CoA_binding"/>
    <property type="match status" value="1"/>
</dbReference>
<dbReference type="PROSITE" id="PS51186">
    <property type="entry name" value="GNAT"/>
    <property type="match status" value="1"/>
</dbReference>
<evidence type="ECO:0008006" key="8">
    <source>
        <dbReference type="Google" id="ProtNLM"/>
    </source>
</evidence>
<accession>A0A7S1K8X6</accession>
<dbReference type="Pfam" id="PF13380">
    <property type="entry name" value="CoA_binding_2"/>
    <property type="match status" value="1"/>
</dbReference>
<dbReference type="Pfam" id="PF13549">
    <property type="entry name" value="ATP-grasp_5"/>
    <property type="match status" value="1"/>
</dbReference>
<dbReference type="SUPFAM" id="SSF55729">
    <property type="entry name" value="Acyl-CoA N-acyltransferases (Nat)"/>
    <property type="match status" value="1"/>
</dbReference>
<dbReference type="PANTHER" id="PTHR43334:SF1">
    <property type="entry name" value="3-HYDROXYPROPIONATE--COA LIGASE [ADP-FORMING]"/>
    <property type="match status" value="1"/>
</dbReference>
<protein>
    <recommendedName>
        <fullName evidence="8">N-acetyltransferase domain-containing protein</fullName>
    </recommendedName>
</protein>
<feature type="domain" description="ATP-grasp" evidence="5">
    <location>
        <begin position="536"/>
        <end position="572"/>
    </location>
</feature>
<dbReference type="InterPro" id="IPR051538">
    <property type="entry name" value="Acyl-CoA_Synth/Transferase"/>
</dbReference>
<dbReference type="InterPro" id="IPR013815">
    <property type="entry name" value="ATP_grasp_subdomain_1"/>
</dbReference>
<organism evidence="7">
    <name type="scientific">Vitrella brassicaformis</name>
    <dbReference type="NCBI Taxonomy" id="1169539"/>
    <lineage>
        <taxon>Eukaryota</taxon>
        <taxon>Sar</taxon>
        <taxon>Alveolata</taxon>
        <taxon>Colpodellida</taxon>
        <taxon>Vitrellaceae</taxon>
        <taxon>Vitrella</taxon>
    </lineage>
</organism>
<dbReference type="InterPro" id="IPR016181">
    <property type="entry name" value="Acyl_CoA_acyltransferase"/>
</dbReference>
<dbReference type="EMBL" id="HBGB01036251">
    <property type="protein sequence ID" value="CAD9066308.1"/>
    <property type="molecule type" value="Transcribed_RNA"/>
</dbReference>
<dbReference type="GO" id="GO:0005524">
    <property type="term" value="F:ATP binding"/>
    <property type="evidence" value="ECO:0007669"/>
    <property type="project" value="UniProtKB-UniRule"/>
</dbReference>
<keyword evidence="3 4" id="KW-0067">ATP-binding</keyword>
<dbReference type="Gene3D" id="3.30.1490.20">
    <property type="entry name" value="ATP-grasp fold, A domain"/>
    <property type="match status" value="1"/>
</dbReference>
<dbReference type="InterPro" id="IPR043938">
    <property type="entry name" value="Ligase_CoA_dom"/>
</dbReference>
<keyword evidence="1" id="KW-0436">Ligase</keyword>
<dbReference type="InterPro" id="IPR032875">
    <property type="entry name" value="Succ_CoA_lig_flav_dom"/>
</dbReference>
<dbReference type="InterPro" id="IPR011761">
    <property type="entry name" value="ATP-grasp"/>
</dbReference>
<dbReference type="InterPro" id="IPR016102">
    <property type="entry name" value="Succinyl-CoA_synth-like"/>
</dbReference>
<dbReference type="GO" id="GO:0043758">
    <property type="term" value="F:acetate-CoA ligase (ADP-forming) activity"/>
    <property type="evidence" value="ECO:0007669"/>
    <property type="project" value="InterPro"/>
</dbReference>
<dbReference type="PROSITE" id="PS50975">
    <property type="entry name" value="ATP_GRASP"/>
    <property type="match status" value="1"/>
</dbReference>
<dbReference type="GO" id="GO:0046872">
    <property type="term" value="F:metal ion binding"/>
    <property type="evidence" value="ECO:0007669"/>
    <property type="project" value="InterPro"/>
</dbReference>
<evidence type="ECO:0000256" key="3">
    <source>
        <dbReference type="ARBA" id="ARBA00022840"/>
    </source>
</evidence>
<dbReference type="CDD" id="cd04301">
    <property type="entry name" value="NAT_SF"/>
    <property type="match status" value="1"/>
</dbReference>
<feature type="domain" description="N-acetyltransferase" evidence="6">
    <location>
        <begin position="775"/>
        <end position="933"/>
    </location>
</feature>
<dbReference type="InterPro" id="IPR036291">
    <property type="entry name" value="NAD(P)-bd_dom_sf"/>
</dbReference>
<dbReference type="SUPFAM" id="SSF56059">
    <property type="entry name" value="Glutathione synthetase ATP-binding domain-like"/>
    <property type="match status" value="1"/>
</dbReference>
<evidence type="ECO:0000313" key="7">
    <source>
        <dbReference type="EMBL" id="CAD9066308.1"/>
    </source>
</evidence>
<dbReference type="Gene3D" id="3.40.50.261">
    <property type="entry name" value="Succinyl-CoA synthetase domains"/>
    <property type="match status" value="2"/>
</dbReference>
<gene>
    <name evidence="7" type="ORF">VBRA1451_LOCUS21380</name>
</gene>
<evidence type="ECO:0000259" key="5">
    <source>
        <dbReference type="PROSITE" id="PS50975"/>
    </source>
</evidence>
<dbReference type="PANTHER" id="PTHR43334">
    <property type="entry name" value="ACETATE--COA LIGASE [ADP-FORMING]"/>
    <property type="match status" value="1"/>
</dbReference>
<dbReference type="GO" id="GO:0016747">
    <property type="term" value="F:acyltransferase activity, transferring groups other than amino-acyl groups"/>
    <property type="evidence" value="ECO:0007669"/>
    <property type="project" value="InterPro"/>
</dbReference>
<dbReference type="AlphaFoldDB" id="A0A7S1K8X6"/>
<dbReference type="SUPFAM" id="SSF52210">
    <property type="entry name" value="Succinyl-CoA synthetase domains"/>
    <property type="match status" value="2"/>
</dbReference>
<keyword evidence="2 4" id="KW-0547">Nucleotide-binding</keyword>
<dbReference type="SUPFAM" id="SSF51735">
    <property type="entry name" value="NAD(P)-binding Rossmann-fold domains"/>
    <property type="match status" value="1"/>
</dbReference>
<dbReference type="Gene3D" id="3.40.630.30">
    <property type="match status" value="1"/>
</dbReference>